<dbReference type="GO" id="GO:0030170">
    <property type="term" value="F:pyridoxal phosphate binding"/>
    <property type="evidence" value="ECO:0007669"/>
    <property type="project" value="InterPro"/>
</dbReference>
<keyword evidence="4" id="KW-0032">Aminotransferase</keyword>
<keyword evidence="2 3" id="KW-0663">Pyridoxal phosphate</keyword>
<protein>
    <submittedName>
        <fullName evidence="4">Aspartate aminotransferase family protein</fullName>
    </submittedName>
</protein>
<evidence type="ECO:0000256" key="3">
    <source>
        <dbReference type="RuleBase" id="RU003560"/>
    </source>
</evidence>
<proteinExistence type="inferred from homology"/>
<evidence type="ECO:0000256" key="1">
    <source>
        <dbReference type="ARBA" id="ARBA00001933"/>
    </source>
</evidence>
<comment type="similarity">
    <text evidence="3">Belongs to the class-III pyridoxal-phosphate-dependent aminotransferase family.</text>
</comment>
<sequence>MEYSINTKKSKRLYKRAEKVLPGGVSHNLRFSQPYPVYIKEAYGGKFRDVDGNEFIDYWDGHSGLILGHNPPEIVKALKRAVPKGTHWGFVNRHEVELAELVCEVVPSAEMVRFCCSGTEATMYAVRLARAFTGKKTMLKAIGGWHGSNPDLSVAVQPPYDMPESMGLLPELRQYMRAFPINDLEAVKQIVAEVGDDFAGIIVEPIVTSGGGVACKPEFLRGLRELTREKGAVLIFDEVITGFRLAPGGGQEYFGVTPDLCTMGKNLCGGMPCGAIAGRRDIMSLADPRRSMVKDEKVFIGGGTYSANPLSMIAGKTAVTIYRDRRDEIYPVLEKRADRLRKGIMEAMGDCGINAYAQGISSLFIVLFPHEPNPEINTIMDVFMKTDLFKNMEFQFRMLNHGIYLVHGGGSLCTEHSEADIDKTIEAAAQVAKEMA</sequence>
<dbReference type="InterPro" id="IPR005814">
    <property type="entry name" value="Aminotrans_3"/>
</dbReference>
<evidence type="ECO:0000313" key="5">
    <source>
        <dbReference type="Proteomes" id="UP000265882"/>
    </source>
</evidence>
<comment type="cofactor">
    <cofactor evidence="1">
        <name>pyridoxal 5'-phosphate</name>
        <dbReference type="ChEBI" id="CHEBI:597326"/>
    </cofactor>
</comment>
<dbReference type="GO" id="GO:0008483">
    <property type="term" value="F:transaminase activity"/>
    <property type="evidence" value="ECO:0007669"/>
    <property type="project" value="UniProtKB-KW"/>
</dbReference>
<organism evidence="4 5">
    <name type="scientific">Abyssobacteria bacterium (strain SURF_5)</name>
    <dbReference type="NCBI Taxonomy" id="2093360"/>
    <lineage>
        <taxon>Bacteria</taxon>
        <taxon>Pseudomonadati</taxon>
        <taxon>Candidatus Hydrogenedentota</taxon>
        <taxon>Candidatus Abyssobacteria</taxon>
    </lineage>
</organism>
<dbReference type="InterPro" id="IPR015422">
    <property type="entry name" value="PyrdxlP-dep_Trfase_small"/>
</dbReference>
<dbReference type="PANTHER" id="PTHR43713">
    <property type="entry name" value="GLUTAMATE-1-SEMIALDEHYDE 2,1-AMINOMUTASE"/>
    <property type="match status" value="1"/>
</dbReference>
<dbReference type="InterPro" id="IPR015424">
    <property type="entry name" value="PyrdxlP-dep_Trfase"/>
</dbReference>
<dbReference type="CDD" id="cd00610">
    <property type="entry name" value="OAT_like"/>
    <property type="match status" value="1"/>
</dbReference>
<dbReference type="SUPFAM" id="SSF53383">
    <property type="entry name" value="PLP-dependent transferases"/>
    <property type="match status" value="1"/>
</dbReference>
<dbReference type="EMBL" id="QZKU01000021">
    <property type="protein sequence ID" value="RJP25555.1"/>
    <property type="molecule type" value="Genomic_DNA"/>
</dbReference>
<keyword evidence="4" id="KW-0808">Transferase</keyword>
<dbReference type="Gene3D" id="3.90.1150.10">
    <property type="entry name" value="Aspartate Aminotransferase, domain 1"/>
    <property type="match status" value="1"/>
</dbReference>
<name>A0A3A4P417_ABYX5</name>
<evidence type="ECO:0000256" key="2">
    <source>
        <dbReference type="ARBA" id="ARBA00022898"/>
    </source>
</evidence>
<reference evidence="4 5" key="1">
    <citation type="journal article" date="2017" name="ISME J.">
        <title>Energy and carbon metabolisms in a deep terrestrial subsurface fluid microbial community.</title>
        <authorList>
            <person name="Momper L."/>
            <person name="Jungbluth S.P."/>
            <person name="Lee M.D."/>
            <person name="Amend J.P."/>
        </authorList>
    </citation>
    <scope>NUCLEOTIDE SEQUENCE [LARGE SCALE GENOMIC DNA]</scope>
    <source>
        <strain evidence="4">SURF_5</strain>
    </source>
</reference>
<dbReference type="Pfam" id="PF00202">
    <property type="entry name" value="Aminotran_3"/>
    <property type="match status" value="1"/>
</dbReference>
<dbReference type="Proteomes" id="UP000265882">
    <property type="component" value="Unassembled WGS sequence"/>
</dbReference>
<accession>A0A3A4P417</accession>
<dbReference type="InterPro" id="IPR015421">
    <property type="entry name" value="PyrdxlP-dep_Trfase_major"/>
</dbReference>
<dbReference type="Gene3D" id="3.40.640.10">
    <property type="entry name" value="Type I PLP-dependent aspartate aminotransferase-like (Major domain)"/>
    <property type="match status" value="1"/>
</dbReference>
<dbReference type="AlphaFoldDB" id="A0A3A4P417"/>
<gene>
    <name evidence="4" type="ORF">C4520_02280</name>
</gene>
<comment type="caution">
    <text evidence="4">The sequence shown here is derived from an EMBL/GenBank/DDBJ whole genome shotgun (WGS) entry which is preliminary data.</text>
</comment>
<evidence type="ECO:0000313" key="4">
    <source>
        <dbReference type="EMBL" id="RJP25555.1"/>
    </source>
</evidence>
<dbReference type="PANTHER" id="PTHR43713:SF3">
    <property type="entry name" value="GLUTAMATE-1-SEMIALDEHYDE 2,1-AMINOMUTASE 1, CHLOROPLASTIC-RELATED"/>
    <property type="match status" value="1"/>
</dbReference>